<sequence>MFIIRPVAFLYGFEIFFRNQRLVGLPNNPLFRRVGFVAAAFVIHGLTDVDTVFQHMRQAGGLPFGPAPGIAAPSKAAGDGNGTLPRRKTAEGFLHQCFFSIVRHQFTAFALTGYLIAERCASAVKPAFFRVFQHGAAGVATDLARYLLIHNLHNRIGEPALVGVAIDIHRCIYQAGAAFTQQQFVAGGIQLITGETGGGPDDKVVHIVYRTIMNRALKSLPLHSRSAGNALIAEYLQHAGTELFGFLFALICLGID</sequence>
<organism evidence="1 2">
    <name type="scientific">Eikenella corrodens</name>
    <dbReference type="NCBI Taxonomy" id="539"/>
    <lineage>
        <taxon>Bacteria</taxon>
        <taxon>Pseudomonadati</taxon>
        <taxon>Pseudomonadota</taxon>
        <taxon>Betaproteobacteria</taxon>
        <taxon>Neisseriales</taxon>
        <taxon>Neisseriaceae</taxon>
        <taxon>Eikenella</taxon>
    </lineage>
</organism>
<accession>A0A1A9RK81</accession>
<evidence type="ECO:0000313" key="1">
    <source>
        <dbReference type="EMBL" id="OAM19649.1"/>
    </source>
</evidence>
<protein>
    <submittedName>
        <fullName evidence="1">Uncharacterized protein</fullName>
    </submittedName>
</protein>
<comment type="caution">
    <text evidence="1">The sequence shown here is derived from an EMBL/GenBank/DDBJ whole genome shotgun (WGS) entry which is preliminary data.</text>
</comment>
<proteinExistence type="predicted"/>
<dbReference type="EMBL" id="LXSH01000033">
    <property type="protein sequence ID" value="OAM19649.1"/>
    <property type="molecule type" value="Genomic_DNA"/>
</dbReference>
<evidence type="ECO:0000313" key="2">
    <source>
        <dbReference type="Proteomes" id="UP000078103"/>
    </source>
</evidence>
<name>A0A1A9RK81_EIKCO</name>
<dbReference type="AlphaFoldDB" id="A0A1A9RK81"/>
<gene>
    <name evidence="1" type="ORF">A7P89_11165</name>
</gene>
<reference evidence="2" key="1">
    <citation type="submission" date="2016-05" db="EMBL/GenBank/DDBJ databases">
        <title>Draft genome of Corynebacterium afermentans subsp. afermentans LCDC 88199T.</title>
        <authorList>
            <person name="Bernier A.-M."/>
            <person name="Bernard K."/>
        </authorList>
    </citation>
    <scope>NUCLEOTIDE SEQUENCE [LARGE SCALE GENOMIC DNA]</scope>
    <source>
        <strain evidence="2">NML120819</strain>
    </source>
</reference>
<dbReference type="Proteomes" id="UP000078103">
    <property type="component" value="Unassembled WGS sequence"/>
</dbReference>